<organism evidence="2 3">
    <name type="scientific">Hymenobacter guriensis</name>
    <dbReference type="NCBI Taxonomy" id="2793065"/>
    <lineage>
        <taxon>Bacteria</taxon>
        <taxon>Pseudomonadati</taxon>
        <taxon>Bacteroidota</taxon>
        <taxon>Cytophagia</taxon>
        <taxon>Cytophagales</taxon>
        <taxon>Hymenobacteraceae</taxon>
        <taxon>Hymenobacter</taxon>
    </lineage>
</organism>
<comment type="caution">
    <text evidence="2">The sequence shown here is derived from an EMBL/GenBank/DDBJ whole genome shotgun (WGS) entry which is preliminary data.</text>
</comment>
<reference evidence="2 3" key="1">
    <citation type="submission" date="2020-11" db="EMBL/GenBank/DDBJ databases">
        <title>Hymenobacter sp.</title>
        <authorList>
            <person name="Kim M.K."/>
        </authorList>
    </citation>
    <scope>NUCLEOTIDE SEQUENCE [LARGE SCALE GENOMIC DNA]</scope>
    <source>
        <strain evidence="2 3">BT594</strain>
    </source>
</reference>
<keyword evidence="1" id="KW-0472">Membrane</keyword>
<dbReference type="Proteomes" id="UP000601099">
    <property type="component" value="Unassembled WGS sequence"/>
</dbReference>
<sequence length="182" mass="20544">MPDTPDAHWPRPQTAPRWIFGLGLLALLLVVQLETNSWLFPPVIVLTAVSLLVILVGLLLSKPPRRAYWLIVASAMALQLPLFPLIHQWQDAVSQRRAAVIIQALTAYRHDQHKLPDSLAQLTPRYLPHLPGTGFGTFSHIPFVYYPPLLIEDSTQYMLGYGAGLFAGATYNSHSRRWHYDD</sequence>
<proteinExistence type="predicted"/>
<keyword evidence="1" id="KW-1133">Transmembrane helix</keyword>
<keyword evidence="1" id="KW-0812">Transmembrane</keyword>
<feature type="transmembrane region" description="Helical" evidence="1">
    <location>
        <begin position="67"/>
        <end position="86"/>
    </location>
</feature>
<dbReference type="RefSeq" id="WP_196954598.1">
    <property type="nucleotide sequence ID" value="NZ_JADWYK010000004.1"/>
</dbReference>
<evidence type="ECO:0000313" key="2">
    <source>
        <dbReference type="EMBL" id="MBG8553573.1"/>
    </source>
</evidence>
<feature type="transmembrane region" description="Helical" evidence="1">
    <location>
        <begin position="39"/>
        <end position="60"/>
    </location>
</feature>
<keyword evidence="3" id="KW-1185">Reference proteome</keyword>
<protein>
    <submittedName>
        <fullName evidence="2">Uncharacterized protein</fullName>
    </submittedName>
</protein>
<name>A0ABS0L1W1_9BACT</name>
<evidence type="ECO:0000313" key="3">
    <source>
        <dbReference type="Proteomes" id="UP000601099"/>
    </source>
</evidence>
<accession>A0ABS0L1W1</accession>
<gene>
    <name evidence="2" type="ORF">I5L79_08445</name>
</gene>
<evidence type="ECO:0000256" key="1">
    <source>
        <dbReference type="SAM" id="Phobius"/>
    </source>
</evidence>
<dbReference type="EMBL" id="JADWYK010000004">
    <property type="protein sequence ID" value="MBG8553573.1"/>
    <property type="molecule type" value="Genomic_DNA"/>
</dbReference>